<feature type="region of interest" description="Disordered" evidence="1">
    <location>
        <begin position="1"/>
        <end position="24"/>
    </location>
</feature>
<reference evidence="2 3" key="1">
    <citation type="journal article" date="2024" name="IMA Fungus">
        <title>IMA Genome - F19 : A genome assembly and annotation guide to empower mycologists, including annotated draft genome sequences of Ceratocystis pirilliformis, Diaporthe australafricana, Fusarium ophioides, Paecilomyces lecythidis, and Sporothrix stenoceras.</title>
        <authorList>
            <person name="Aylward J."/>
            <person name="Wilson A.M."/>
            <person name="Visagie C.M."/>
            <person name="Spraker J."/>
            <person name="Barnes I."/>
            <person name="Buitendag C."/>
            <person name="Ceriani C."/>
            <person name="Del Mar Angel L."/>
            <person name="du Plessis D."/>
            <person name="Fuchs T."/>
            <person name="Gasser K."/>
            <person name="Kramer D."/>
            <person name="Li W."/>
            <person name="Munsamy K."/>
            <person name="Piso A."/>
            <person name="Price J.L."/>
            <person name="Sonnekus B."/>
            <person name="Thomas C."/>
            <person name="van der Nest A."/>
            <person name="van Dijk A."/>
            <person name="van Heerden A."/>
            <person name="van Vuuren N."/>
            <person name="Yilmaz N."/>
            <person name="Duong T.A."/>
            <person name="van der Merwe N.A."/>
            <person name="Wingfield M.J."/>
            <person name="Wingfield B.D."/>
        </authorList>
    </citation>
    <scope>NUCLEOTIDE SEQUENCE [LARGE SCALE GENOMIC DNA]</scope>
    <source>
        <strain evidence="2 3">CMW 5346</strain>
    </source>
</reference>
<organism evidence="2 3">
    <name type="scientific">Sporothrix stenoceras</name>
    <dbReference type="NCBI Taxonomy" id="5173"/>
    <lineage>
        <taxon>Eukaryota</taxon>
        <taxon>Fungi</taxon>
        <taxon>Dikarya</taxon>
        <taxon>Ascomycota</taxon>
        <taxon>Pezizomycotina</taxon>
        <taxon>Sordariomycetes</taxon>
        <taxon>Sordariomycetidae</taxon>
        <taxon>Ophiostomatales</taxon>
        <taxon>Ophiostomataceae</taxon>
        <taxon>Sporothrix</taxon>
    </lineage>
</organism>
<dbReference type="Proteomes" id="UP001583186">
    <property type="component" value="Unassembled WGS sequence"/>
</dbReference>
<keyword evidence="3" id="KW-1185">Reference proteome</keyword>
<dbReference type="EMBL" id="JAWCUI010000020">
    <property type="protein sequence ID" value="KAL1897151.1"/>
    <property type="molecule type" value="Genomic_DNA"/>
</dbReference>
<evidence type="ECO:0000313" key="3">
    <source>
        <dbReference type="Proteomes" id="UP001583186"/>
    </source>
</evidence>
<protein>
    <submittedName>
        <fullName evidence="2">Uncharacterized protein</fullName>
    </submittedName>
</protein>
<feature type="compositionally biased region" description="Polar residues" evidence="1">
    <location>
        <begin position="9"/>
        <end position="20"/>
    </location>
</feature>
<gene>
    <name evidence="2" type="ORF">Sste5346_004356</name>
</gene>
<sequence>MTAHIAIRPSSTTELPQRSGSHAKDIEPAWFSRLLARKSRKSQYLSVLDLETASTYHATEPILPLTTSLLSEDIPDNNVDTSSPRPSAPMATTVPRNDKTKTKSKRRFSFTPRREEATPTAKPADNTQARRKRSGAAYVPKHAASDFGQVAVPTTYRDNVVFLYSSSSSSDHQQHRRSSRVGSNSATAMAEYQRRRSSAISNPPVLDGSTVSLDTAPMPANAWSHRGSNVSQRRPSTNNLLSCQSLVFMMTEEDGEGDNSAITDVNDDIKEEGECDTLIVLCEENPRKMRQNSVLTVPEAPSVNDDAKLIASRSKRHSTLGHNLQVSPPTIVLNSSASSITSKRAQRGSFSQARRTSRRESTGEAINSETKEPKKGRRDSVMVSLGKRVSEYIKPTIVPDNETTVLPQISVSRSRL</sequence>
<proteinExistence type="predicted"/>
<evidence type="ECO:0000256" key="1">
    <source>
        <dbReference type="SAM" id="MobiDB-lite"/>
    </source>
</evidence>
<comment type="caution">
    <text evidence="2">The sequence shown here is derived from an EMBL/GenBank/DDBJ whole genome shotgun (WGS) entry which is preliminary data.</text>
</comment>
<accession>A0ABR3Z920</accession>
<name>A0ABR3Z920_9PEZI</name>
<feature type="region of interest" description="Disordered" evidence="1">
    <location>
        <begin position="337"/>
        <end position="382"/>
    </location>
</feature>
<evidence type="ECO:0000313" key="2">
    <source>
        <dbReference type="EMBL" id="KAL1897151.1"/>
    </source>
</evidence>
<feature type="compositionally biased region" description="Polar residues" evidence="1">
    <location>
        <begin position="337"/>
        <end position="354"/>
    </location>
</feature>
<feature type="region of interest" description="Disordered" evidence="1">
    <location>
        <begin position="72"/>
        <end position="140"/>
    </location>
</feature>
<feature type="region of interest" description="Disordered" evidence="1">
    <location>
        <begin position="166"/>
        <end position="236"/>
    </location>
</feature>
<feature type="compositionally biased region" description="Polar residues" evidence="1">
    <location>
        <begin position="226"/>
        <end position="236"/>
    </location>
</feature>